<dbReference type="OrthoDB" id="2413847at2759"/>
<dbReference type="EMBL" id="WTPW01001704">
    <property type="protein sequence ID" value="KAF0420285.1"/>
    <property type="molecule type" value="Genomic_DNA"/>
</dbReference>
<organism evidence="2 3">
    <name type="scientific">Gigaspora margarita</name>
    <dbReference type="NCBI Taxonomy" id="4874"/>
    <lineage>
        <taxon>Eukaryota</taxon>
        <taxon>Fungi</taxon>
        <taxon>Fungi incertae sedis</taxon>
        <taxon>Mucoromycota</taxon>
        <taxon>Glomeromycotina</taxon>
        <taxon>Glomeromycetes</taxon>
        <taxon>Diversisporales</taxon>
        <taxon>Gigasporaceae</taxon>
        <taxon>Gigaspora</taxon>
    </lineage>
</organism>
<evidence type="ECO:0008006" key="4">
    <source>
        <dbReference type="Google" id="ProtNLM"/>
    </source>
</evidence>
<evidence type="ECO:0000313" key="3">
    <source>
        <dbReference type="Proteomes" id="UP000439903"/>
    </source>
</evidence>
<gene>
    <name evidence="2" type="ORF">F8M41_007104</name>
</gene>
<keyword evidence="1" id="KW-0472">Membrane</keyword>
<keyword evidence="1" id="KW-0812">Transmembrane</keyword>
<evidence type="ECO:0000313" key="2">
    <source>
        <dbReference type="EMBL" id="KAF0420285.1"/>
    </source>
</evidence>
<name>A0A8H4A3A5_GIGMA</name>
<feature type="transmembrane region" description="Helical" evidence="1">
    <location>
        <begin position="86"/>
        <end position="104"/>
    </location>
</feature>
<feature type="transmembrane region" description="Helical" evidence="1">
    <location>
        <begin position="135"/>
        <end position="157"/>
    </location>
</feature>
<proteinExistence type="predicted"/>
<evidence type="ECO:0000256" key="1">
    <source>
        <dbReference type="SAM" id="Phobius"/>
    </source>
</evidence>
<sequence>MQRQYKLQLLSYLLGPSFIFTFVCPVLEYQKITTFDQSNGELKYNELVEIPYLAFTIAQATLVILECLCCCCIFYHNCINCKCNKIYSFATVFLLIIPATYTALTISEISPIPFSCPRSYPYTSPKVKEACDIRAANLIFMWLNIFCLIIVITLICYPDKPDKSVRGNGNGVSIRRRSQSAKQAESNITASSFVARLFGDQYIPKSEVKKHRQEDSEIFIDSESEKFVDSQLQIV</sequence>
<dbReference type="AlphaFoldDB" id="A0A8H4A3A5"/>
<feature type="transmembrane region" description="Helical" evidence="1">
    <location>
        <begin position="50"/>
        <end position="74"/>
    </location>
</feature>
<keyword evidence="3" id="KW-1185">Reference proteome</keyword>
<accession>A0A8H4A3A5</accession>
<reference evidence="2 3" key="1">
    <citation type="journal article" date="2019" name="Environ. Microbiol.">
        <title>At the nexus of three kingdoms: the genome of the mycorrhizal fungus Gigaspora margarita provides insights into plant, endobacterial and fungal interactions.</title>
        <authorList>
            <person name="Venice F."/>
            <person name="Ghignone S."/>
            <person name="Salvioli di Fossalunga A."/>
            <person name="Amselem J."/>
            <person name="Novero M."/>
            <person name="Xianan X."/>
            <person name="Sedzielewska Toro K."/>
            <person name="Morin E."/>
            <person name="Lipzen A."/>
            <person name="Grigoriev I.V."/>
            <person name="Henrissat B."/>
            <person name="Martin F.M."/>
            <person name="Bonfante P."/>
        </authorList>
    </citation>
    <scope>NUCLEOTIDE SEQUENCE [LARGE SCALE GENOMIC DNA]</scope>
    <source>
        <strain evidence="2 3">BEG34</strain>
    </source>
</reference>
<keyword evidence="1" id="KW-1133">Transmembrane helix</keyword>
<feature type="transmembrane region" description="Helical" evidence="1">
    <location>
        <begin position="12"/>
        <end position="30"/>
    </location>
</feature>
<dbReference type="Proteomes" id="UP000439903">
    <property type="component" value="Unassembled WGS sequence"/>
</dbReference>
<comment type="caution">
    <text evidence="2">The sequence shown here is derived from an EMBL/GenBank/DDBJ whole genome shotgun (WGS) entry which is preliminary data.</text>
</comment>
<protein>
    <recommendedName>
        <fullName evidence="4">Transmembrane protein</fullName>
    </recommendedName>
</protein>